<dbReference type="EMBL" id="GBXM01096050">
    <property type="protein sequence ID" value="JAH12527.1"/>
    <property type="molecule type" value="Transcribed_RNA"/>
</dbReference>
<organism evidence="1">
    <name type="scientific">Anguilla anguilla</name>
    <name type="common">European freshwater eel</name>
    <name type="synonym">Muraena anguilla</name>
    <dbReference type="NCBI Taxonomy" id="7936"/>
    <lineage>
        <taxon>Eukaryota</taxon>
        <taxon>Metazoa</taxon>
        <taxon>Chordata</taxon>
        <taxon>Craniata</taxon>
        <taxon>Vertebrata</taxon>
        <taxon>Euteleostomi</taxon>
        <taxon>Actinopterygii</taxon>
        <taxon>Neopterygii</taxon>
        <taxon>Teleostei</taxon>
        <taxon>Anguilliformes</taxon>
        <taxon>Anguillidae</taxon>
        <taxon>Anguilla</taxon>
    </lineage>
</organism>
<reference evidence="1" key="1">
    <citation type="submission" date="2014-11" db="EMBL/GenBank/DDBJ databases">
        <authorList>
            <person name="Amaro Gonzalez C."/>
        </authorList>
    </citation>
    <scope>NUCLEOTIDE SEQUENCE</scope>
</reference>
<name>A0A0E9Q7L6_ANGAN</name>
<sequence>MTASSTRSIQYSHLHCAVHGGLLPAYMLYDLWGVPFSVL</sequence>
<protein>
    <submittedName>
        <fullName evidence="1">Uncharacterized protein</fullName>
    </submittedName>
</protein>
<evidence type="ECO:0000313" key="1">
    <source>
        <dbReference type="EMBL" id="JAH12527.1"/>
    </source>
</evidence>
<proteinExistence type="predicted"/>
<reference evidence="1" key="2">
    <citation type="journal article" date="2015" name="Fish Shellfish Immunol.">
        <title>Early steps in the European eel (Anguilla anguilla)-Vibrio vulnificus interaction in the gills: Role of the RtxA13 toxin.</title>
        <authorList>
            <person name="Callol A."/>
            <person name="Pajuelo D."/>
            <person name="Ebbesson L."/>
            <person name="Teles M."/>
            <person name="MacKenzie S."/>
            <person name="Amaro C."/>
        </authorList>
    </citation>
    <scope>NUCLEOTIDE SEQUENCE</scope>
</reference>
<accession>A0A0E9Q7L6</accession>
<dbReference type="AlphaFoldDB" id="A0A0E9Q7L6"/>